<feature type="compositionally biased region" description="Basic and acidic residues" evidence="1">
    <location>
        <begin position="169"/>
        <end position="196"/>
    </location>
</feature>
<protein>
    <submittedName>
        <fullName evidence="2">Uncharacterized protein</fullName>
    </submittedName>
</protein>
<sequence>MDVVSEQEPRSPSILEIVDESGSGPDHELLLLRRVEIDGVLKVVAKKEEGKAEIARRKAKETLAIMTAYEERKPYEVNGRFLKATKVGEHPDGAGRRWLQVVEDCKTKGIAPSLRTMRKRVDTVLNFFQLNPIPNEGEINLETLHVLRPVIQISLNLIPKVYAAKDKMNEHRQTAKAEKESRIEKGRSSLEGETPSKRRKTSEVNVDGDASVHDDQDSEEEVVSPQRRQSLSRMQEGRSSSANENSLLKQSLKRMSQAMEESARAQKDISAAMLKMSETLSEYKSVVDLVKDVVEMQKVFITEQSKARSGHAQGLSSNEPQPERRVEREKQQLPAETSKSSELDAIRSILKETVELQRAFYTSAPRPTI</sequence>
<organism evidence="2">
    <name type="scientific">Palpitomonas bilix</name>
    <dbReference type="NCBI Taxonomy" id="652834"/>
    <lineage>
        <taxon>Eukaryota</taxon>
        <taxon>Eukaryota incertae sedis</taxon>
    </lineage>
</organism>
<feature type="region of interest" description="Disordered" evidence="1">
    <location>
        <begin position="1"/>
        <end position="21"/>
    </location>
</feature>
<feature type="compositionally biased region" description="Basic and acidic residues" evidence="1">
    <location>
        <begin position="321"/>
        <end position="331"/>
    </location>
</feature>
<dbReference type="AlphaFoldDB" id="A0A7S3G7R5"/>
<feature type="compositionally biased region" description="Polar residues" evidence="1">
    <location>
        <begin position="226"/>
        <end position="247"/>
    </location>
</feature>
<gene>
    <name evidence="2" type="ORF">PBIL07802_LOCUS16648</name>
</gene>
<reference evidence="2" key="1">
    <citation type="submission" date="2021-01" db="EMBL/GenBank/DDBJ databases">
        <authorList>
            <person name="Corre E."/>
            <person name="Pelletier E."/>
            <person name="Niang G."/>
            <person name="Scheremetjew M."/>
            <person name="Finn R."/>
            <person name="Kale V."/>
            <person name="Holt S."/>
            <person name="Cochrane G."/>
            <person name="Meng A."/>
            <person name="Brown T."/>
            <person name="Cohen L."/>
        </authorList>
    </citation>
    <scope>NUCLEOTIDE SEQUENCE</scope>
    <source>
        <strain evidence="2">NIES-2562</strain>
    </source>
</reference>
<accession>A0A7S3G7R5</accession>
<evidence type="ECO:0000256" key="1">
    <source>
        <dbReference type="SAM" id="MobiDB-lite"/>
    </source>
</evidence>
<feature type="region of interest" description="Disordered" evidence="1">
    <location>
        <begin position="169"/>
        <end position="247"/>
    </location>
</feature>
<name>A0A7S3G7R5_9EUKA</name>
<dbReference type="EMBL" id="HBIB01025627">
    <property type="protein sequence ID" value="CAE0254402.1"/>
    <property type="molecule type" value="Transcribed_RNA"/>
</dbReference>
<feature type="region of interest" description="Disordered" evidence="1">
    <location>
        <begin position="303"/>
        <end position="344"/>
    </location>
</feature>
<proteinExistence type="predicted"/>
<evidence type="ECO:0000313" key="2">
    <source>
        <dbReference type="EMBL" id="CAE0254402.1"/>
    </source>
</evidence>